<accession>X1FPB4</accession>
<protein>
    <submittedName>
        <fullName evidence="1">Uncharacterized protein</fullName>
    </submittedName>
</protein>
<evidence type="ECO:0000313" key="1">
    <source>
        <dbReference type="EMBL" id="GAH47491.1"/>
    </source>
</evidence>
<name>X1FPB4_9ZZZZ</name>
<feature type="non-terminal residue" evidence="1">
    <location>
        <position position="122"/>
    </location>
</feature>
<gene>
    <name evidence="1" type="ORF">S03H2_38979</name>
</gene>
<reference evidence="1" key="1">
    <citation type="journal article" date="2014" name="Front. Microbiol.">
        <title>High frequency of phylogenetically diverse reductive dehalogenase-homologous genes in deep subseafloor sedimentary metagenomes.</title>
        <authorList>
            <person name="Kawai M."/>
            <person name="Futagami T."/>
            <person name="Toyoda A."/>
            <person name="Takaki Y."/>
            <person name="Nishi S."/>
            <person name="Hori S."/>
            <person name="Arai W."/>
            <person name="Tsubouchi T."/>
            <person name="Morono Y."/>
            <person name="Uchiyama I."/>
            <person name="Ito T."/>
            <person name="Fujiyama A."/>
            <person name="Inagaki F."/>
            <person name="Takami H."/>
        </authorList>
    </citation>
    <scope>NUCLEOTIDE SEQUENCE</scope>
    <source>
        <strain evidence="1">Expedition CK06-06</strain>
    </source>
</reference>
<proteinExistence type="predicted"/>
<comment type="caution">
    <text evidence="1">The sequence shown here is derived from an EMBL/GenBank/DDBJ whole genome shotgun (WGS) entry which is preliminary data.</text>
</comment>
<dbReference type="EMBL" id="BARU01024066">
    <property type="protein sequence ID" value="GAH47491.1"/>
    <property type="molecule type" value="Genomic_DNA"/>
</dbReference>
<sequence length="122" mass="14597">MLSATTAEDFLIYFTRQANKIKLPFLKKYKRFYDKEMPKVTTNFNYIEKNMIRDRVIYDLTNKFLDKDKYTQLHQDALNILIEMQENTKSMNKKIYDDIGRFLVPPHTFGLGSDFIRNNVVI</sequence>
<organism evidence="1">
    <name type="scientific">marine sediment metagenome</name>
    <dbReference type="NCBI Taxonomy" id="412755"/>
    <lineage>
        <taxon>unclassified sequences</taxon>
        <taxon>metagenomes</taxon>
        <taxon>ecological metagenomes</taxon>
    </lineage>
</organism>
<dbReference type="AlphaFoldDB" id="X1FPB4"/>